<gene>
    <name evidence="1" type="ORF">RU87_GL000700</name>
</gene>
<reference evidence="1 2" key="1">
    <citation type="submission" date="2014-12" db="EMBL/GenBank/DDBJ databases">
        <title>Draft genome sequences of 10 type strains of Lactococcus.</title>
        <authorList>
            <person name="Sun Z."/>
            <person name="Zhong Z."/>
            <person name="Liu W."/>
            <person name="Zhang W."/>
            <person name="Zhang H."/>
        </authorList>
    </citation>
    <scope>NUCLEOTIDE SEQUENCE [LARGE SCALE GENOMIC DNA]</scope>
    <source>
        <strain evidence="1 2">DSM 20686</strain>
    </source>
</reference>
<comment type="caution">
    <text evidence="1">The sequence shown here is derived from an EMBL/GenBank/DDBJ whole genome shotgun (WGS) entry which is preliminary data.</text>
</comment>
<sequence>MLLTSLSQFSTCDLVSLLDKMIKEKRLTYSARHPFVPLEK</sequence>
<dbReference type="AlphaFoldDB" id="A0A2A5S3E0"/>
<evidence type="ECO:0000313" key="2">
    <source>
        <dbReference type="Proteomes" id="UP000242246"/>
    </source>
</evidence>
<dbReference type="EMBL" id="JXJX01000002">
    <property type="protein sequence ID" value="PCS07963.1"/>
    <property type="molecule type" value="Genomic_DNA"/>
</dbReference>
<dbReference type="Proteomes" id="UP000242246">
    <property type="component" value="Unassembled WGS sequence"/>
</dbReference>
<accession>A0A2A5S3E0</accession>
<keyword evidence="2" id="KW-1185">Reference proteome</keyword>
<organism evidence="1 2">
    <name type="scientific">Pseudolactococcus plantarum</name>
    <dbReference type="NCBI Taxonomy" id="1365"/>
    <lineage>
        <taxon>Bacteria</taxon>
        <taxon>Bacillati</taxon>
        <taxon>Bacillota</taxon>
        <taxon>Bacilli</taxon>
        <taxon>Lactobacillales</taxon>
        <taxon>Streptococcaceae</taxon>
        <taxon>Pseudolactococcus</taxon>
    </lineage>
</organism>
<evidence type="ECO:0000313" key="1">
    <source>
        <dbReference type="EMBL" id="PCS07963.1"/>
    </source>
</evidence>
<name>A0A2A5S3E0_9LACT</name>
<proteinExistence type="predicted"/>
<protein>
    <submittedName>
        <fullName evidence="1">Uncharacterized protein</fullName>
    </submittedName>
</protein>